<dbReference type="RefSeq" id="WP_377178071.1">
    <property type="nucleotide sequence ID" value="NZ_JBHUJB010000037.1"/>
</dbReference>
<organism evidence="1 2">
    <name type="scientific">Rubritalea tangerina</name>
    <dbReference type="NCBI Taxonomy" id="430798"/>
    <lineage>
        <taxon>Bacteria</taxon>
        <taxon>Pseudomonadati</taxon>
        <taxon>Verrucomicrobiota</taxon>
        <taxon>Verrucomicrobiia</taxon>
        <taxon>Verrucomicrobiales</taxon>
        <taxon>Rubritaleaceae</taxon>
        <taxon>Rubritalea</taxon>
    </lineage>
</organism>
<proteinExistence type="predicted"/>
<sequence>MAAHTVLSWVPRNLQEVDGMHSSDEQPVADLHARLKEAVEKSYEVTITEEELNRYLASKLQLTQSPIVDDYVHIKGIYVDLKPGVIDVSIEREFTMPDNQQADGAKKVGFLPMAQTVSMQLEVETVDDVDGGKKTTVHFPGGNFGKAPAPGLLVYVVKPSFDIILNHFSEEVELGYRQMTSVKVEDGLIKLDPRPVTAQPAQP</sequence>
<name>A0ABW4ZBP1_9BACT</name>
<keyword evidence="2" id="KW-1185">Reference proteome</keyword>
<accession>A0ABW4ZBP1</accession>
<gene>
    <name evidence="1" type="ORF">ACFSW8_09575</name>
</gene>
<evidence type="ECO:0000313" key="2">
    <source>
        <dbReference type="Proteomes" id="UP001597389"/>
    </source>
</evidence>
<protein>
    <submittedName>
        <fullName evidence="1">Uncharacterized protein</fullName>
    </submittedName>
</protein>
<dbReference type="EMBL" id="JBHUJB010000037">
    <property type="protein sequence ID" value="MFD2159145.1"/>
    <property type="molecule type" value="Genomic_DNA"/>
</dbReference>
<comment type="caution">
    <text evidence="1">The sequence shown here is derived from an EMBL/GenBank/DDBJ whole genome shotgun (WGS) entry which is preliminary data.</text>
</comment>
<reference evidence="2" key="1">
    <citation type="journal article" date="2019" name="Int. J. Syst. Evol. Microbiol.">
        <title>The Global Catalogue of Microorganisms (GCM) 10K type strain sequencing project: providing services to taxonomists for standard genome sequencing and annotation.</title>
        <authorList>
            <consortium name="The Broad Institute Genomics Platform"/>
            <consortium name="The Broad Institute Genome Sequencing Center for Infectious Disease"/>
            <person name="Wu L."/>
            <person name="Ma J."/>
        </authorList>
    </citation>
    <scope>NUCLEOTIDE SEQUENCE [LARGE SCALE GENOMIC DNA]</scope>
    <source>
        <strain evidence="2">CCUG 57942</strain>
    </source>
</reference>
<evidence type="ECO:0000313" key="1">
    <source>
        <dbReference type="EMBL" id="MFD2159145.1"/>
    </source>
</evidence>
<dbReference type="Proteomes" id="UP001597389">
    <property type="component" value="Unassembled WGS sequence"/>
</dbReference>